<evidence type="ECO:0000313" key="1">
    <source>
        <dbReference type="EMBL" id="WVY90225.1"/>
    </source>
</evidence>
<gene>
    <name evidence="1" type="ORF">V8G54_035739</name>
</gene>
<proteinExistence type="predicted"/>
<keyword evidence="2" id="KW-1185">Reference proteome</keyword>
<sequence>MHFDFYERIENPYRNIVLVGFFEKQHSKECKKLWYSLGHDRVLEDCLEVLSDDKGACHLIEVDEPQIELDPEEEDVVVVDVYSEVVVEVEDDGFLAEKGQVEPEDEVEVEEMSDVEADVHVEHTVRQSLRLSLRKMGRETGMLDGVLGQVEVEGEVEDDADVEADEYDVFTDHGDKVEFGIFEATNQTNDDRDGYGNFGIFFNAQKDEIREVSEDDEIEEILNEPLLEDDRENVGVRETKEKGSRGMREWVKCGDAKPQKEERIFNNGWLDS</sequence>
<reference evidence="1 2" key="1">
    <citation type="journal article" date="2023" name="Life. Sci Alliance">
        <title>Evolutionary insights into 3D genome organization and epigenetic landscape of Vigna mungo.</title>
        <authorList>
            <person name="Junaid A."/>
            <person name="Singh B."/>
            <person name="Bhatia S."/>
        </authorList>
    </citation>
    <scope>NUCLEOTIDE SEQUENCE [LARGE SCALE GENOMIC DNA]</scope>
    <source>
        <strain evidence="1">Urdbean</strain>
    </source>
</reference>
<protein>
    <submittedName>
        <fullName evidence="1">Uncharacterized protein</fullName>
    </submittedName>
</protein>
<dbReference type="AlphaFoldDB" id="A0AAQ3MFM7"/>
<name>A0AAQ3MFM7_VIGMU</name>
<organism evidence="1 2">
    <name type="scientific">Vigna mungo</name>
    <name type="common">Black gram</name>
    <name type="synonym">Phaseolus mungo</name>
    <dbReference type="NCBI Taxonomy" id="3915"/>
    <lineage>
        <taxon>Eukaryota</taxon>
        <taxon>Viridiplantae</taxon>
        <taxon>Streptophyta</taxon>
        <taxon>Embryophyta</taxon>
        <taxon>Tracheophyta</taxon>
        <taxon>Spermatophyta</taxon>
        <taxon>Magnoliopsida</taxon>
        <taxon>eudicotyledons</taxon>
        <taxon>Gunneridae</taxon>
        <taxon>Pentapetalae</taxon>
        <taxon>rosids</taxon>
        <taxon>fabids</taxon>
        <taxon>Fabales</taxon>
        <taxon>Fabaceae</taxon>
        <taxon>Papilionoideae</taxon>
        <taxon>50 kb inversion clade</taxon>
        <taxon>NPAAA clade</taxon>
        <taxon>indigoferoid/millettioid clade</taxon>
        <taxon>Phaseoleae</taxon>
        <taxon>Vigna</taxon>
    </lineage>
</organism>
<evidence type="ECO:0000313" key="2">
    <source>
        <dbReference type="Proteomes" id="UP001374535"/>
    </source>
</evidence>
<accession>A0AAQ3MFM7</accession>
<dbReference type="Proteomes" id="UP001374535">
    <property type="component" value="Chromosome 11"/>
</dbReference>
<dbReference type="EMBL" id="CP144690">
    <property type="protein sequence ID" value="WVY90225.1"/>
    <property type="molecule type" value="Genomic_DNA"/>
</dbReference>